<dbReference type="AlphaFoldDB" id="A0A246BTJ9"/>
<comment type="caution">
    <text evidence="1">The sequence shown here is derived from an EMBL/GenBank/DDBJ whole genome shotgun (WGS) entry which is preliminary data.</text>
</comment>
<protein>
    <submittedName>
        <fullName evidence="1">Uncharacterized protein</fullName>
    </submittedName>
</protein>
<name>A0A246BTJ9_9DEIO</name>
<reference evidence="1 2" key="1">
    <citation type="submission" date="2017-05" db="EMBL/GenBank/DDBJ databases">
        <title>De novo genome assembly of Deniococcus indicus strain DR1.</title>
        <authorList>
            <person name="Chauhan D."/>
            <person name="Yennamalli R.M."/>
            <person name="Priyadarshini R."/>
        </authorList>
    </citation>
    <scope>NUCLEOTIDE SEQUENCE [LARGE SCALE GENOMIC DNA]</scope>
    <source>
        <strain evidence="1 2">DR1</strain>
    </source>
</reference>
<dbReference type="SUPFAM" id="SSF46785">
    <property type="entry name" value="Winged helix' DNA-binding domain"/>
    <property type="match status" value="1"/>
</dbReference>
<dbReference type="EMBL" id="NHMK01000003">
    <property type="protein sequence ID" value="OWL99014.1"/>
    <property type="molecule type" value="Genomic_DNA"/>
</dbReference>
<dbReference type="Proteomes" id="UP000197208">
    <property type="component" value="Unassembled WGS sequence"/>
</dbReference>
<proteinExistence type="predicted"/>
<sequence length="192" mass="20677">MTATATVAPFRRQSCNRPPSVPWHPLTAWIPGHGSAAWRALALLADGPLTGTALLARLPDVTPQQFHAATYRLRRHGYADRSGPQDGRATWTLTPTGGQVLTAGASDLTIRQAQTLLLLTPGLPVGLLSLVQAFGDRHGPRHCSCVHHSRVHQLLVTLELRNLVVSVPGRQWALTDLGAARQPLARARLGLT</sequence>
<accession>A0A246BTJ9</accession>
<dbReference type="OrthoDB" id="3215377at2"/>
<evidence type="ECO:0000313" key="2">
    <source>
        <dbReference type="Proteomes" id="UP000197208"/>
    </source>
</evidence>
<dbReference type="InterPro" id="IPR036390">
    <property type="entry name" value="WH_DNA-bd_sf"/>
</dbReference>
<gene>
    <name evidence="1" type="ORF">CBQ26_00715</name>
</gene>
<dbReference type="RefSeq" id="WP_088246706.1">
    <property type="nucleotide sequence ID" value="NZ_NHMK01000003.1"/>
</dbReference>
<evidence type="ECO:0000313" key="1">
    <source>
        <dbReference type="EMBL" id="OWL99014.1"/>
    </source>
</evidence>
<organism evidence="1 2">
    <name type="scientific">Deinococcus indicus</name>
    <dbReference type="NCBI Taxonomy" id="223556"/>
    <lineage>
        <taxon>Bacteria</taxon>
        <taxon>Thermotogati</taxon>
        <taxon>Deinococcota</taxon>
        <taxon>Deinococci</taxon>
        <taxon>Deinococcales</taxon>
        <taxon>Deinococcaceae</taxon>
        <taxon>Deinococcus</taxon>
    </lineage>
</organism>
<dbReference type="InterPro" id="IPR036388">
    <property type="entry name" value="WH-like_DNA-bd_sf"/>
</dbReference>
<dbReference type="Gene3D" id="1.10.10.10">
    <property type="entry name" value="Winged helix-like DNA-binding domain superfamily/Winged helix DNA-binding domain"/>
    <property type="match status" value="1"/>
</dbReference>
<keyword evidence="2" id="KW-1185">Reference proteome</keyword>